<dbReference type="PANTHER" id="PTHR42784">
    <property type="entry name" value="PYRANOSE 2-OXIDASE"/>
    <property type="match status" value="1"/>
</dbReference>
<dbReference type="InterPro" id="IPR000172">
    <property type="entry name" value="GMC_OxRdtase_N"/>
</dbReference>
<feature type="domain" description="Glucose-methanol-choline oxidoreductase C-terminal" evidence="7">
    <location>
        <begin position="424"/>
        <end position="509"/>
    </location>
</feature>
<evidence type="ECO:0000256" key="1">
    <source>
        <dbReference type="ARBA" id="ARBA00001974"/>
    </source>
</evidence>
<keyword evidence="4" id="KW-0274">FAD</keyword>
<dbReference type="InterPro" id="IPR036188">
    <property type="entry name" value="FAD/NAD-bd_sf"/>
</dbReference>
<evidence type="ECO:0000256" key="5">
    <source>
        <dbReference type="ARBA" id="ARBA00023002"/>
    </source>
</evidence>
<evidence type="ECO:0008006" key="9">
    <source>
        <dbReference type="Google" id="ProtNLM"/>
    </source>
</evidence>
<sequence length="509" mass="57333">MISVSHKNKTWDIVIVGTGMGGGTLGYELARSGYEVLFIEKGNVERPCRLTHERPHTNTKEKSLFLQGRHWENIFFSDKVSTDIFVPHLGSGIGGSSALYGMALERFLPSDFTPKKNFLNTRLSTIPEEWPITYDEMVPWYLKAEKLYGVRGTSDPIQKTYSSFTSHGEPEPLSKANKWLFDHLTMNRLNPYQIHLAYDNISNCPQCQDHLCKFGCKNDAAKVCIKPAINNYSAEIIGRCEGKHLGIENNKAKRLICNLDGKTISIKAKLFVVACGALETPILLHNTDCLLKNTPINNSGMLGKNLMRHLIVLFSVNSPESDVGSQVKQISLNDFYTFEGERYGNLQSLGSHPPISQIAHLGFNRSFLKNNNPLIFLNQIVQYGFNKYILGNNNSLILAAIIEDQPYLYNSVSSTKNNKARWKLNYSVSKADNTRVQRMIYQVKKTLPHNTQVIDFSNNHRMLAHICGTCRFGKDSETSILNKNNRIHNLDNVFVVDSSFFPSSSGTNP</sequence>
<evidence type="ECO:0000259" key="6">
    <source>
        <dbReference type="Pfam" id="PF00732"/>
    </source>
</evidence>
<dbReference type="GO" id="GO:0016614">
    <property type="term" value="F:oxidoreductase activity, acting on CH-OH group of donors"/>
    <property type="evidence" value="ECO:0007669"/>
    <property type="project" value="InterPro"/>
</dbReference>
<feature type="non-terminal residue" evidence="8">
    <location>
        <position position="509"/>
    </location>
</feature>
<evidence type="ECO:0000256" key="3">
    <source>
        <dbReference type="ARBA" id="ARBA00022630"/>
    </source>
</evidence>
<comment type="cofactor">
    <cofactor evidence="1">
        <name>FAD</name>
        <dbReference type="ChEBI" id="CHEBI:57692"/>
    </cofactor>
</comment>
<comment type="caution">
    <text evidence="8">The sequence shown here is derived from an EMBL/GenBank/DDBJ whole genome shotgun (WGS) entry which is preliminary data.</text>
</comment>
<dbReference type="PANTHER" id="PTHR42784:SF1">
    <property type="entry name" value="PYRANOSE 2-OXIDASE"/>
    <property type="match status" value="1"/>
</dbReference>
<proteinExistence type="inferred from homology"/>
<organism evidence="8">
    <name type="scientific">marine sediment metagenome</name>
    <dbReference type="NCBI Taxonomy" id="412755"/>
    <lineage>
        <taxon>unclassified sequences</taxon>
        <taxon>metagenomes</taxon>
        <taxon>ecological metagenomes</taxon>
    </lineage>
</organism>
<name>A0A0F9FCJ2_9ZZZZ</name>
<dbReference type="SUPFAM" id="SSF51905">
    <property type="entry name" value="FAD/NAD(P)-binding domain"/>
    <property type="match status" value="1"/>
</dbReference>
<reference evidence="8" key="1">
    <citation type="journal article" date="2015" name="Nature">
        <title>Complex archaea that bridge the gap between prokaryotes and eukaryotes.</title>
        <authorList>
            <person name="Spang A."/>
            <person name="Saw J.H."/>
            <person name="Jorgensen S.L."/>
            <person name="Zaremba-Niedzwiedzka K."/>
            <person name="Martijn J."/>
            <person name="Lind A.E."/>
            <person name="van Eijk R."/>
            <person name="Schleper C."/>
            <person name="Guy L."/>
            <person name="Ettema T.J."/>
        </authorList>
    </citation>
    <scope>NUCLEOTIDE SEQUENCE</scope>
</reference>
<gene>
    <name evidence="8" type="ORF">LCGC14_1969770</name>
</gene>
<evidence type="ECO:0000259" key="7">
    <source>
        <dbReference type="Pfam" id="PF05199"/>
    </source>
</evidence>
<dbReference type="InterPro" id="IPR007867">
    <property type="entry name" value="GMC_OxRtase_C"/>
</dbReference>
<feature type="domain" description="Glucose-methanol-choline oxidoreductase N-terminal" evidence="6">
    <location>
        <begin position="202"/>
        <end position="310"/>
    </location>
</feature>
<dbReference type="AlphaFoldDB" id="A0A0F9FCJ2"/>
<evidence type="ECO:0000256" key="2">
    <source>
        <dbReference type="ARBA" id="ARBA00010790"/>
    </source>
</evidence>
<accession>A0A0F9FCJ2</accession>
<evidence type="ECO:0000313" key="8">
    <source>
        <dbReference type="EMBL" id="KKL83933.1"/>
    </source>
</evidence>
<dbReference type="EMBL" id="LAZR01021841">
    <property type="protein sequence ID" value="KKL83933.1"/>
    <property type="molecule type" value="Genomic_DNA"/>
</dbReference>
<evidence type="ECO:0000256" key="4">
    <source>
        <dbReference type="ARBA" id="ARBA00022827"/>
    </source>
</evidence>
<keyword evidence="3" id="KW-0285">Flavoprotein</keyword>
<dbReference type="Pfam" id="PF05199">
    <property type="entry name" value="GMC_oxred_C"/>
    <property type="match status" value="1"/>
</dbReference>
<comment type="similarity">
    <text evidence="2">Belongs to the GMC oxidoreductase family.</text>
</comment>
<protein>
    <recommendedName>
        <fullName evidence="9">Glucose-methanol-choline oxidoreductase N-terminal domain-containing protein</fullName>
    </recommendedName>
</protein>
<dbReference type="InterPro" id="IPR051473">
    <property type="entry name" value="P2Ox-like"/>
</dbReference>
<dbReference type="Pfam" id="PF00732">
    <property type="entry name" value="GMC_oxred_N"/>
    <property type="match status" value="1"/>
</dbReference>
<keyword evidence="5" id="KW-0560">Oxidoreductase</keyword>
<dbReference type="Gene3D" id="3.50.50.60">
    <property type="entry name" value="FAD/NAD(P)-binding domain"/>
    <property type="match status" value="2"/>
</dbReference>
<dbReference type="GO" id="GO:0050660">
    <property type="term" value="F:flavin adenine dinucleotide binding"/>
    <property type="evidence" value="ECO:0007669"/>
    <property type="project" value="InterPro"/>
</dbReference>